<keyword evidence="5" id="KW-0472">Membrane</keyword>
<reference evidence="6" key="1">
    <citation type="journal article" date="2010" name="PLoS Biol.">
        <title>Multi-platform next-generation sequencing of the domestic turkey (Meleagris gallopavo): genome assembly and analysis.</title>
        <authorList>
            <person name="Dalloul R.A."/>
            <person name="Long J.A."/>
            <person name="Zimin A.V."/>
            <person name="Aslam L."/>
            <person name="Beal K."/>
            <person name="Blomberg L.A."/>
            <person name="Bouffard P."/>
            <person name="Burt D.W."/>
            <person name="Crasta O."/>
            <person name="Crooijmans R.P."/>
            <person name="Cooper K."/>
            <person name="Coulombe R.A."/>
            <person name="De S."/>
            <person name="Delany M.E."/>
            <person name="Dodgson J.B."/>
            <person name="Dong J.J."/>
            <person name="Evans C."/>
            <person name="Frederickson K.M."/>
            <person name="Flicek P."/>
            <person name="Florea L."/>
            <person name="Folkerts O."/>
            <person name="Groenen M.A."/>
            <person name="Harkins T.T."/>
            <person name="Herrero J."/>
            <person name="Hoffmann S."/>
            <person name="Megens H.J."/>
            <person name="Jiang A."/>
            <person name="de Jong P."/>
            <person name="Kaiser P."/>
            <person name="Kim H."/>
            <person name="Kim K.W."/>
            <person name="Kim S."/>
            <person name="Langenberger D."/>
            <person name="Lee M.K."/>
            <person name="Lee T."/>
            <person name="Mane S."/>
            <person name="Marcais G."/>
            <person name="Marz M."/>
            <person name="McElroy A.P."/>
            <person name="Modise T."/>
            <person name="Nefedov M."/>
            <person name="Notredame C."/>
            <person name="Paton I.R."/>
            <person name="Payne W.S."/>
            <person name="Pertea G."/>
            <person name="Prickett D."/>
            <person name="Puiu D."/>
            <person name="Qioa D."/>
            <person name="Raineri E."/>
            <person name="Ruffier M."/>
            <person name="Salzberg S.L."/>
            <person name="Schatz M.C."/>
            <person name="Scheuring C."/>
            <person name="Schmidt C.J."/>
            <person name="Schroeder S."/>
            <person name="Searle S.M."/>
            <person name="Smith E.J."/>
            <person name="Smith J."/>
            <person name="Sonstegard T.S."/>
            <person name="Stadler P.F."/>
            <person name="Tafer H."/>
            <person name="Tu Z.J."/>
            <person name="Van Tassell C.P."/>
            <person name="Vilella A.J."/>
            <person name="Williams K.P."/>
            <person name="Yorke J.A."/>
            <person name="Zhang L."/>
            <person name="Zhang H.B."/>
            <person name="Zhang X."/>
            <person name="Zhang Y."/>
            <person name="Reed K.M."/>
        </authorList>
    </citation>
    <scope>NUCLEOTIDE SEQUENCE [LARGE SCALE GENOMIC DNA]</scope>
</reference>
<name>A0A803YDV2_MELGA</name>
<dbReference type="GO" id="GO:0005773">
    <property type="term" value="C:vacuole"/>
    <property type="evidence" value="ECO:0007669"/>
    <property type="project" value="TreeGrafter"/>
</dbReference>
<dbReference type="Proteomes" id="UP000001645">
    <property type="component" value="Unplaced"/>
</dbReference>
<dbReference type="PANTHER" id="PTHR10981">
    <property type="entry name" value="BATTENIN"/>
    <property type="match status" value="1"/>
</dbReference>
<dbReference type="Pfam" id="PF02487">
    <property type="entry name" value="CLN3"/>
    <property type="match status" value="1"/>
</dbReference>
<organism evidence="6 7">
    <name type="scientific">Meleagris gallopavo</name>
    <name type="common">Wild turkey</name>
    <dbReference type="NCBI Taxonomy" id="9103"/>
    <lineage>
        <taxon>Eukaryota</taxon>
        <taxon>Metazoa</taxon>
        <taxon>Chordata</taxon>
        <taxon>Craniata</taxon>
        <taxon>Vertebrata</taxon>
        <taxon>Euteleostomi</taxon>
        <taxon>Archelosauria</taxon>
        <taxon>Archosauria</taxon>
        <taxon>Dinosauria</taxon>
        <taxon>Saurischia</taxon>
        <taxon>Theropoda</taxon>
        <taxon>Coelurosauria</taxon>
        <taxon>Aves</taxon>
        <taxon>Neognathae</taxon>
        <taxon>Galloanserae</taxon>
        <taxon>Galliformes</taxon>
        <taxon>Phasianidae</taxon>
        <taxon>Meleagridinae</taxon>
        <taxon>Meleagris</taxon>
    </lineage>
</organism>
<dbReference type="GO" id="GO:0012505">
    <property type="term" value="C:endomembrane system"/>
    <property type="evidence" value="ECO:0007669"/>
    <property type="project" value="UniProtKB-SubCell"/>
</dbReference>
<evidence type="ECO:0000256" key="2">
    <source>
        <dbReference type="ARBA" id="ARBA00022448"/>
    </source>
</evidence>
<evidence type="ECO:0000313" key="6">
    <source>
        <dbReference type="Ensembl" id="ENSMGAP00000029949.1"/>
    </source>
</evidence>
<reference evidence="6" key="3">
    <citation type="submission" date="2025-09" db="UniProtKB">
        <authorList>
            <consortium name="Ensembl"/>
        </authorList>
    </citation>
    <scope>IDENTIFICATION</scope>
</reference>
<dbReference type="Ensembl" id="ENSMGAT00000025444.1">
    <property type="protein sequence ID" value="ENSMGAP00000029949.1"/>
    <property type="gene ID" value="ENSMGAG00000019045.1"/>
</dbReference>
<evidence type="ECO:0000256" key="3">
    <source>
        <dbReference type="ARBA" id="ARBA00022692"/>
    </source>
</evidence>
<dbReference type="AlphaFoldDB" id="A0A803YDV2"/>
<dbReference type="GO" id="GO:0051453">
    <property type="term" value="P:regulation of intracellular pH"/>
    <property type="evidence" value="ECO:0007669"/>
    <property type="project" value="TreeGrafter"/>
</dbReference>
<comment type="subcellular location">
    <subcellularLocation>
        <location evidence="1">Endomembrane system</location>
        <topology evidence="1">Multi-pass membrane protein</topology>
    </subcellularLocation>
</comment>
<dbReference type="InParanoid" id="A0A803YDV2"/>
<reference evidence="6" key="2">
    <citation type="submission" date="2025-08" db="UniProtKB">
        <authorList>
            <consortium name="Ensembl"/>
        </authorList>
    </citation>
    <scope>IDENTIFICATION</scope>
</reference>
<dbReference type="GO" id="GO:0016020">
    <property type="term" value="C:membrane"/>
    <property type="evidence" value="ECO:0007669"/>
    <property type="project" value="InterPro"/>
</dbReference>
<keyword evidence="4" id="KW-1133">Transmembrane helix</keyword>
<sequence>MENCRNGAAFWLMGLCNNFPYVVMLSAAHDILRPNQVRLRPPFSPAPLLVLPLGLAP</sequence>
<evidence type="ECO:0000256" key="1">
    <source>
        <dbReference type="ARBA" id="ARBA00004127"/>
    </source>
</evidence>
<keyword evidence="2" id="KW-0813">Transport</keyword>
<keyword evidence="7" id="KW-1185">Reference proteome</keyword>
<protein>
    <submittedName>
        <fullName evidence="6">Uncharacterized protein</fullName>
    </submittedName>
</protein>
<evidence type="ECO:0000256" key="4">
    <source>
        <dbReference type="ARBA" id="ARBA00022989"/>
    </source>
</evidence>
<evidence type="ECO:0000313" key="7">
    <source>
        <dbReference type="Proteomes" id="UP000001645"/>
    </source>
</evidence>
<dbReference type="PANTHER" id="PTHR10981:SF0">
    <property type="entry name" value="BATTENIN"/>
    <property type="match status" value="1"/>
</dbReference>
<proteinExistence type="predicted"/>
<dbReference type="InterPro" id="IPR003492">
    <property type="entry name" value="Battenin_disease_Cln3"/>
</dbReference>
<keyword evidence="3" id="KW-0812">Transmembrane</keyword>
<accession>A0A803YDV2</accession>
<evidence type="ECO:0000256" key="5">
    <source>
        <dbReference type="ARBA" id="ARBA00023136"/>
    </source>
</evidence>